<organism evidence="1 2">
    <name type="scientific">Cichorium intybus</name>
    <name type="common">Chicory</name>
    <dbReference type="NCBI Taxonomy" id="13427"/>
    <lineage>
        <taxon>Eukaryota</taxon>
        <taxon>Viridiplantae</taxon>
        <taxon>Streptophyta</taxon>
        <taxon>Embryophyta</taxon>
        <taxon>Tracheophyta</taxon>
        <taxon>Spermatophyta</taxon>
        <taxon>Magnoliopsida</taxon>
        <taxon>eudicotyledons</taxon>
        <taxon>Gunneridae</taxon>
        <taxon>Pentapetalae</taxon>
        <taxon>asterids</taxon>
        <taxon>campanulids</taxon>
        <taxon>Asterales</taxon>
        <taxon>Asteraceae</taxon>
        <taxon>Cichorioideae</taxon>
        <taxon>Cichorieae</taxon>
        <taxon>Cichoriinae</taxon>
        <taxon>Cichorium</taxon>
    </lineage>
</organism>
<comment type="caution">
    <text evidence="1">The sequence shown here is derived from an EMBL/GenBank/DDBJ whole genome shotgun (WGS) entry which is preliminary data.</text>
</comment>
<evidence type="ECO:0000313" key="2">
    <source>
        <dbReference type="Proteomes" id="UP001055811"/>
    </source>
</evidence>
<protein>
    <submittedName>
        <fullName evidence="1">Uncharacterized protein</fullName>
    </submittedName>
</protein>
<accession>A0ACB9AII3</accession>
<evidence type="ECO:0000313" key="1">
    <source>
        <dbReference type="EMBL" id="KAI3709663.1"/>
    </source>
</evidence>
<reference evidence="1 2" key="2">
    <citation type="journal article" date="2022" name="Mol. Ecol. Resour.">
        <title>The genomes of chicory, endive, great burdock and yacon provide insights into Asteraceae paleo-polyploidization history and plant inulin production.</title>
        <authorList>
            <person name="Fan W."/>
            <person name="Wang S."/>
            <person name="Wang H."/>
            <person name="Wang A."/>
            <person name="Jiang F."/>
            <person name="Liu H."/>
            <person name="Zhao H."/>
            <person name="Xu D."/>
            <person name="Zhang Y."/>
        </authorList>
    </citation>
    <scope>NUCLEOTIDE SEQUENCE [LARGE SCALE GENOMIC DNA]</scope>
    <source>
        <strain evidence="2">cv. Punajuju</strain>
        <tissue evidence="1">Leaves</tissue>
    </source>
</reference>
<name>A0ACB9AII3_CICIN</name>
<dbReference type="Proteomes" id="UP001055811">
    <property type="component" value="Linkage Group LG07"/>
</dbReference>
<dbReference type="EMBL" id="CM042015">
    <property type="protein sequence ID" value="KAI3709663.1"/>
    <property type="molecule type" value="Genomic_DNA"/>
</dbReference>
<proteinExistence type="predicted"/>
<sequence>MIADSDLKIGSLVQLQSLIEVLGFELGFQLAKTKTRDNKHVSEQVDHHSQNQLKLCLDFITSGLLG</sequence>
<gene>
    <name evidence="1" type="ORF">L2E82_39429</name>
</gene>
<keyword evidence="2" id="KW-1185">Reference proteome</keyword>
<reference evidence="2" key="1">
    <citation type="journal article" date="2022" name="Mol. Ecol. Resour.">
        <title>The genomes of chicory, endive, great burdock and yacon provide insights into Asteraceae palaeo-polyploidization history and plant inulin production.</title>
        <authorList>
            <person name="Fan W."/>
            <person name="Wang S."/>
            <person name="Wang H."/>
            <person name="Wang A."/>
            <person name="Jiang F."/>
            <person name="Liu H."/>
            <person name="Zhao H."/>
            <person name="Xu D."/>
            <person name="Zhang Y."/>
        </authorList>
    </citation>
    <scope>NUCLEOTIDE SEQUENCE [LARGE SCALE GENOMIC DNA]</scope>
    <source>
        <strain evidence="2">cv. Punajuju</strain>
    </source>
</reference>